<evidence type="ECO:0000313" key="2">
    <source>
        <dbReference type="EMBL" id="NNV57176.1"/>
    </source>
</evidence>
<dbReference type="InterPro" id="IPR019861">
    <property type="entry name" value="PorP/SprF_Bacteroidetes"/>
</dbReference>
<feature type="signal peptide" evidence="1">
    <location>
        <begin position="1"/>
        <end position="22"/>
    </location>
</feature>
<organism evidence="2 3">
    <name type="scientific">Limnovirga soli</name>
    <dbReference type="NCBI Taxonomy" id="2656915"/>
    <lineage>
        <taxon>Bacteria</taxon>
        <taxon>Pseudomonadati</taxon>
        <taxon>Bacteroidota</taxon>
        <taxon>Chitinophagia</taxon>
        <taxon>Chitinophagales</taxon>
        <taxon>Chitinophagaceae</taxon>
        <taxon>Limnovirga</taxon>
    </lineage>
</organism>
<dbReference type="Pfam" id="PF11751">
    <property type="entry name" value="PorP_SprF"/>
    <property type="match status" value="1"/>
</dbReference>
<gene>
    <name evidence="2" type="ORF">GD597_17005</name>
</gene>
<dbReference type="NCBIfam" id="TIGR03519">
    <property type="entry name" value="T9SS_PorP_fam"/>
    <property type="match status" value="1"/>
</dbReference>
<proteinExistence type="predicted"/>
<keyword evidence="3" id="KW-1185">Reference proteome</keyword>
<reference evidence="2" key="1">
    <citation type="submission" date="2019-10" db="EMBL/GenBank/DDBJ databases">
        <title>Draft genome sequence of Panacibacter sp. KCS-6.</title>
        <authorList>
            <person name="Yim K.J."/>
        </authorList>
    </citation>
    <scope>NUCLEOTIDE SEQUENCE</scope>
    <source>
        <strain evidence="2">KCS-6</strain>
    </source>
</reference>
<keyword evidence="1" id="KW-0732">Signal</keyword>
<protein>
    <submittedName>
        <fullName evidence="2">Type IX secretion system membrane protein PorP/SprF</fullName>
    </submittedName>
</protein>
<dbReference type="AlphaFoldDB" id="A0A8J8FFI3"/>
<evidence type="ECO:0000313" key="3">
    <source>
        <dbReference type="Proteomes" id="UP000598971"/>
    </source>
</evidence>
<dbReference type="Proteomes" id="UP000598971">
    <property type="component" value="Unassembled WGS sequence"/>
</dbReference>
<feature type="chain" id="PRO_5035186606" evidence="1">
    <location>
        <begin position="23"/>
        <end position="345"/>
    </location>
</feature>
<accession>A0A8J8FFI3</accession>
<sequence>MKKYLLTCCLLLCAALAQIAAAQDFAFSQFYEMPLLRNPALAGVFDGDVRVSGVFRNQWQSVTVPFQTSAASVEMKFPTRQKDDWITAALQVTYDVAGDIQMKRTQLLPVINYHKFIGGAYDSYLSVAFMGGRVNSQFDPTKLRLDEQFVDGSFNPNNPIQQVFSRTGMAYWDLSTGITYNSGFGANGRYYIGAGLFHVNQPKIGFYTANDGVVLNRKWAFNAGLSAPTSDNNNIVLFADYFKQGSYNQMLGGVLYGVDIETHYDDDYKLAVYLGGMYRWNDAFIPVMKLDVYKLGIGLSYDMNVSKLKTASQFRGGFELTLNYKTKLTNRSADADKVRCTGLRF</sequence>
<name>A0A8J8FFI3_9BACT</name>
<evidence type="ECO:0000256" key="1">
    <source>
        <dbReference type="SAM" id="SignalP"/>
    </source>
</evidence>
<dbReference type="EMBL" id="WHPF01000013">
    <property type="protein sequence ID" value="NNV57176.1"/>
    <property type="molecule type" value="Genomic_DNA"/>
</dbReference>
<comment type="caution">
    <text evidence="2">The sequence shown here is derived from an EMBL/GenBank/DDBJ whole genome shotgun (WGS) entry which is preliminary data.</text>
</comment>
<dbReference type="RefSeq" id="WP_171609125.1">
    <property type="nucleotide sequence ID" value="NZ_WHPF01000013.1"/>
</dbReference>